<dbReference type="PROSITE" id="PS00178">
    <property type="entry name" value="AA_TRNA_LIGASE_I"/>
    <property type="match status" value="1"/>
</dbReference>
<organism evidence="15 16">
    <name type="scientific">Dicentrarchus labrax</name>
    <name type="common">European seabass</name>
    <name type="synonym">Morone labrax</name>
    <dbReference type="NCBI Taxonomy" id="13489"/>
    <lineage>
        <taxon>Eukaryota</taxon>
        <taxon>Metazoa</taxon>
        <taxon>Chordata</taxon>
        <taxon>Craniata</taxon>
        <taxon>Vertebrata</taxon>
        <taxon>Euteleostomi</taxon>
        <taxon>Actinopterygii</taxon>
        <taxon>Neopterygii</taxon>
        <taxon>Teleostei</taxon>
        <taxon>Neoteleostei</taxon>
        <taxon>Acanthomorphata</taxon>
        <taxon>Eupercaria</taxon>
        <taxon>Moronidae</taxon>
        <taxon>Dicentrarchus</taxon>
    </lineage>
</organism>
<dbReference type="FunFam" id="1.10.730.10:FF:000011">
    <property type="entry name" value="Leucine--tRNA ligase chloroplastic/mitochondrial"/>
    <property type="match status" value="1"/>
</dbReference>
<keyword evidence="7 11" id="KW-0648">Protein biosynthesis</keyword>
<reference evidence="15" key="1">
    <citation type="submission" date="2025-08" db="UniProtKB">
        <authorList>
            <consortium name="Ensembl"/>
        </authorList>
    </citation>
    <scope>IDENTIFICATION</scope>
</reference>
<comment type="subcellular location">
    <subcellularLocation>
        <location evidence="1">Mitochondrion matrix</location>
    </subcellularLocation>
</comment>
<dbReference type="Pfam" id="PF00133">
    <property type="entry name" value="tRNA-synt_1"/>
    <property type="match status" value="3"/>
</dbReference>
<evidence type="ECO:0000313" key="16">
    <source>
        <dbReference type="Proteomes" id="UP000694389"/>
    </source>
</evidence>
<feature type="domain" description="Aminoacyl-tRNA synthetase class Ia" evidence="12">
    <location>
        <begin position="61"/>
        <end position="258"/>
    </location>
</feature>
<keyword evidence="16" id="KW-1185">Reference proteome</keyword>
<accession>A0A8C4DXA8</accession>
<evidence type="ECO:0000256" key="9">
    <source>
        <dbReference type="ARBA" id="ARBA00030520"/>
    </source>
</evidence>
<dbReference type="InterPro" id="IPR009008">
    <property type="entry name" value="Val/Leu/Ile-tRNA-synth_edit"/>
</dbReference>
<evidence type="ECO:0000256" key="10">
    <source>
        <dbReference type="ARBA" id="ARBA00047469"/>
    </source>
</evidence>
<dbReference type="Gene3D" id="3.40.50.620">
    <property type="entry name" value="HUPs"/>
    <property type="match status" value="2"/>
</dbReference>
<dbReference type="InterPro" id="IPR009080">
    <property type="entry name" value="tRNAsynth_Ia_anticodon-bd"/>
</dbReference>
<dbReference type="PRINTS" id="PR00985">
    <property type="entry name" value="TRNASYNTHLEU"/>
</dbReference>
<evidence type="ECO:0000256" key="2">
    <source>
        <dbReference type="ARBA" id="ARBA00005594"/>
    </source>
</evidence>
<gene>
    <name evidence="15" type="primary">lars2</name>
</gene>
<dbReference type="Proteomes" id="UP000694389">
    <property type="component" value="Unassembled WGS sequence"/>
</dbReference>
<evidence type="ECO:0000256" key="4">
    <source>
        <dbReference type="ARBA" id="ARBA00022598"/>
    </source>
</evidence>
<evidence type="ECO:0000256" key="7">
    <source>
        <dbReference type="ARBA" id="ARBA00022917"/>
    </source>
</evidence>
<dbReference type="InterPro" id="IPR001412">
    <property type="entry name" value="aa-tRNA-synth_I_CS"/>
</dbReference>
<evidence type="ECO:0000259" key="14">
    <source>
        <dbReference type="Pfam" id="PF13603"/>
    </source>
</evidence>
<dbReference type="InterPro" id="IPR013155">
    <property type="entry name" value="M/V/L/I-tRNA-synth_anticd-bd"/>
</dbReference>
<feature type="domain" description="Leucyl-tRNA synthetase editing" evidence="14">
    <location>
        <begin position="271"/>
        <end position="333"/>
    </location>
</feature>
<evidence type="ECO:0000259" key="13">
    <source>
        <dbReference type="Pfam" id="PF08264"/>
    </source>
</evidence>
<evidence type="ECO:0000256" key="11">
    <source>
        <dbReference type="RuleBase" id="RU363035"/>
    </source>
</evidence>
<dbReference type="InterPro" id="IPR025709">
    <property type="entry name" value="Leu_tRNA-synth_edit"/>
</dbReference>
<comment type="catalytic activity">
    <reaction evidence="10">
        <text>tRNA(Leu) + L-leucine + ATP = L-leucyl-tRNA(Leu) + AMP + diphosphate</text>
        <dbReference type="Rhea" id="RHEA:11688"/>
        <dbReference type="Rhea" id="RHEA-COMP:9613"/>
        <dbReference type="Rhea" id="RHEA-COMP:9622"/>
        <dbReference type="ChEBI" id="CHEBI:30616"/>
        <dbReference type="ChEBI" id="CHEBI:33019"/>
        <dbReference type="ChEBI" id="CHEBI:57427"/>
        <dbReference type="ChEBI" id="CHEBI:78442"/>
        <dbReference type="ChEBI" id="CHEBI:78494"/>
        <dbReference type="ChEBI" id="CHEBI:456215"/>
        <dbReference type="EC" id="6.1.1.4"/>
    </reaction>
</comment>
<dbReference type="Pfam" id="PF13603">
    <property type="entry name" value="tRNA-synt_1_2"/>
    <property type="match status" value="1"/>
</dbReference>
<proteinExistence type="inferred from homology"/>
<protein>
    <recommendedName>
        <fullName evidence="3">leucine--tRNA ligase</fullName>
        <ecNumber evidence="3">6.1.1.4</ecNumber>
    </recommendedName>
    <alternativeName>
        <fullName evidence="9">Leucyl-tRNA synthetase</fullName>
    </alternativeName>
</protein>
<dbReference type="GO" id="GO:0005524">
    <property type="term" value="F:ATP binding"/>
    <property type="evidence" value="ECO:0007669"/>
    <property type="project" value="UniProtKB-KW"/>
</dbReference>
<dbReference type="SUPFAM" id="SSF47323">
    <property type="entry name" value="Anticodon-binding domain of a subclass of class I aminoacyl-tRNA synthetases"/>
    <property type="match status" value="1"/>
</dbReference>
<dbReference type="EC" id="6.1.1.4" evidence="3"/>
<dbReference type="GO" id="GO:0002161">
    <property type="term" value="F:aminoacyl-tRNA deacylase activity"/>
    <property type="evidence" value="ECO:0007669"/>
    <property type="project" value="InterPro"/>
</dbReference>
<dbReference type="GO" id="GO:0006429">
    <property type="term" value="P:leucyl-tRNA aminoacylation"/>
    <property type="evidence" value="ECO:0007669"/>
    <property type="project" value="InterPro"/>
</dbReference>
<evidence type="ECO:0000313" key="15">
    <source>
        <dbReference type="Ensembl" id="ENSDLAP00005010576.1"/>
    </source>
</evidence>
<evidence type="ECO:0000256" key="8">
    <source>
        <dbReference type="ARBA" id="ARBA00023146"/>
    </source>
</evidence>
<evidence type="ECO:0000256" key="6">
    <source>
        <dbReference type="ARBA" id="ARBA00022840"/>
    </source>
</evidence>
<evidence type="ECO:0000256" key="5">
    <source>
        <dbReference type="ARBA" id="ARBA00022741"/>
    </source>
</evidence>
<keyword evidence="8 11" id="KW-0030">Aminoacyl-tRNA synthetase</keyword>
<feature type="domain" description="Aminoacyl-tRNA synthetase class Ia" evidence="12">
    <location>
        <begin position="423"/>
        <end position="580"/>
    </location>
</feature>
<dbReference type="PANTHER" id="PTHR43740:SF2">
    <property type="entry name" value="LEUCINE--TRNA LIGASE, MITOCHONDRIAL"/>
    <property type="match status" value="1"/>
</dbReference>
<keyword evidence="6 11" id="KW-0067">ATP-binding</keyword>
<dbReference type="InterPro" id="IPR002302">
    <property type="entry name" value="Leu-tRNA-ligase"/>
</dbReference>
<keyword evidence="5 11" id="KW-0547">Nucleotide-binding</keyword>
<dbReference type="GeneTree" id="ENSGT00390000015114"/>
<dbReference type="GO" id="GO:0005759">
    <property type="term" value="C:mitochondrial matrix"/>
    <property type="evidence" value="ECO:0007669"/>
    <property type="project" value="UniProtKB-SubCell"/>
</dbReference>
<dbReference type="InterPro" id="IPR002300">
    <property type="entry name" value="aa-tRNA-synth_Ia"/>
</dbReference>
<feature type="domain" description="Methionyl/Valyl/Leucyl/Isoleucyl-tRNA synthetase anticodon-binding" evidence="13">
    <location>
        <begin position="700"/>
        <end position="809"/>
    </location>
</feature>
<name>A0A8C4DXA8_DICLA</name>
<dbReference type="InterPro" id="IPR014729">
    <property type="entry name" value="Rossmann-like_a/b/a_fold"/>
</dbReference>
<dbReference type="SUPFAM" id="SSF52374">
    <property type="entry name" value="Nucleotidylyl transferase"/>
    <property type="match status" value="1"/>
</dbReference>
<evidence type="ECO:0000256" key="3">
    <source>
        <dbReference type="ARBA" id="ARBA00013164"/>
    </source>
</evidence>
<reference evidence="15" key="2">
    <citation type="submission" date="2025-09" db="UniProtKB">
        <authorList>
            <consortium name="Ensembl"/>
        </authorList>
    </citation>
    <scope>IDENTIFICATION</scope>
</reference>
<dbReference type="FunFam" id="3.40.50.620:FF:000100">
    <property type="entry name" value="probable leucine--tRNA ligase, mitochondrial"/>
    <property type="match status" value="1"/>
</dbReference>
<sequence>MQVSVKRLALYPLGVTRSGQIRGALLSPVPRLLSPSTRTLFSETGVWEKDYLKETRRRVEEWWHPRIMAQWQKDAQAEVRKKKFYVLSMFPYPSGQLHMGHVRVYTISDTIGHFQRMRGHQVLNPMGWDAFGLPAENAAIERGLDPEEWTKHNIQSMREQLDNLGLCFNWDREVTTCLPDYYKWTQFLFIKLFEAGLAYRKEAVVNWDPVDQTVLADEQVDENGRSWRSGALVEQKLLTQWFIKTTNYAKPLLDALADLPEWYGVKAMQANWIGQCTGCYFDFKLKVNGEETGETLSAYSSSPETVFGEAYLAILPSHRLLHGTSSVRSALEKAFQPGRDSLTEVTARNLFTGREVPLVISHKEAFDGYLDTVIGELLVCEWVSQSPRNNSKEFSGLTREQAFESITQKAREQKVGGHLTSSKLRDWLISRQRYWGTPIPVVHCGSCGPVAVPEEELPVTLPKLPSLTGKGASPLEAAHDWVNCTCPRCKGPARRETDTMDTFVDSAWYYLRYTDSHNPDRPFERHLADHWLPVDVYIGGKEHAVMHLYYARFLCHFCKDQGLVAHREPFWKLLVQGLIKGQTFKLADSGQYLKREAIDFTGTRGRVEVTWEKMSKSKHNGLDPQEVVQQYGVDTVRLYILYAAPPEQDILWNVKTDALPGVLRWQSRLWQLVTKLRGARQPVDVPCPSLLKNKELAETKKIWENKNHAIQEVTSHLTEDFLFNAAISRLMGLTNTLSSATDRVVQHSVEFEEALAALVMMTAPMAPHLASELWAGCPLLQHGGDVLQQFWPNVDPEYLNVPDFVELSVLINNKACGTVTVPLEVSKDSERMQQLILESPLGKQLIGERGIKRAILSPRTALINFLIDE</sequence>
<comment type="similarity">
    <text evidence="2 11">Belongs to the class-I aminoacyl-tRNA synthetase family.</text>
</comment>
<dbReference type="CDD" id="cd07958">
    <property type="entry name" value="Anticodon_Ia_Leu_BEm"/>
    <property type="match status" value="1"/>
</dbReference>
<feature type="domain" description="Aminoacyl-tRNA synthetase class Ia" evidence="12">
    <location>
        <begin position="612"/>
        <end position="651"/>
    </location>
</feature>
<keyword evidence="4 11" id="KW-0436">Ligase</keyword>
<evidence type="ECO:0000259" key="12">
    <source>
        <dbReference type="Pfam" id="PF00133"/>
    </source>
</evidence>
<dbReference type="GO" id="GO:0004823">
    <property type="term" value="F:leucine-tRNA ligase activity"/>
    <property type="evidence" value="ECO:0007669"/>
    <property type="project" value="UniProtKB-EC"/>
</dbReference>
<dbReference type="FunFam" id="3.40.50.620:FF:000003">
    <property type="entry name" value="Leucine--tRNA ligase"/>
    <property type="match status" value="1"/>
</dbReference>
<dbReference type="SUPFAM" id="SSF50677">
    <property type="entry name" value="ValRS/IleRS/LeuRS editing domain"/>
    <property type="match status" value="1"/>
</dbReference>
<dbReference type="PANTHER" id="PTHR43740">
    <property type="entry name" value="LEUCYL-TRNA SYNTHETASE"/>
    <property type="match status" value="1"/>
</dbReference>
<dbReference type="Pfam" id="PF08264">
    <property type="entry name" value="Anticodon_1"/>
    <property type="match status" value="1"/>
</dbReference>
<evidence type="ECO:0000256" key="1">
    <source>
        <dbReference type="ARBA" id="ARBA00004305"/>
    </source>
</evidence>
<dbReference type="CDD" id="cd00812">
    <property type="entry name" value="LeuRS_core"/>
    <property type="match status" value="1"/>
</dbReference>
<dbReference type="AlphaFoldDB" id="A0A8C4DXA8"/>
<dbReference type="GO" id="GO:0032543">
    <property type="term" value="P:mitochondrial translation"/>
    <property type="evidence" value="ECO:0007669"/>
    <property type="project" value="TreeGrafter"/>
</dbReference>
<dbReference type="Gene3D" id="1.10.730.10">
    <property type="entry name" value="Isoleucyl-tRNA Synthetase, Domain 1"/>
    <property type="match status" value="1"/>
</dbReference>
<dbReference type="Ensembl" id="ENSDLAT00005011577.2">
    <property type="protein sequence ID" value="ENSDLAP00005010576.1"/>
    <property type="gene ID" value="ENSDLAG00005004900.2"/>
</dbReference>